<keyword evidence="2" id="KW-1185">Reference proteome</keyword>
<feature type="non-terminal residue" evidence="1">
    <location>
        <position position="1"/>
    </location>
</feature>
<proteinExistence type="predicted"/>
<organism evidence="1 2">
    <name type="scientific">Colletotrichum paranaense</name>
    <dbReference type="NCBI Taxonomy" id="1914294"/>
    <lineage>
        <taxon>Eukaryota</taxon>
        <taxon>Fungi</taxon>
        <taxon>Dikarya</taxon>
        <taxon>Ascomycota</taxon>
        <taxon>Pezizomycotina</taxon>
        <taxon>Sordariomycetes</taxon>
        <taxon>Hypocreomycetidae</taxon>
        <taxon>Glomerellales</taxon>
        <taxon>Glomerellaceae</taxon>
        <taxon>Colletotrichum</taxon>
        <taxon>Colletotrichum acutatum species complex</taxon>
    </lineage>
</organism>
<dbReference type="GeneID" id="85374245"/>
<protein>
    <submittedName>
        <fullName evidence="1">Uncharacterized protein</fullName>
    </submittedName>
</protein>
<evidence type="ECO:0000313" key="2">
    <source>
        <dbReference type="Proteomes" id="UP001241169"/>
    </source>
</evidence>
<evidence type="ECO:0000313" key="1">
    <source>
        <dbReference type="EMBL" id="KAK1542685.1"/>
    </source>
</evidence>
<comment type="caution">
    <text evidence="1">The sequence shown here is derived from an EMBL/GenBank/DDBJ whole genome shotgun (WGS) entry which is preliminary data.</text>
</comment>
<accession>A0ABQ9ST34</accession>
<name>A0ABQ9ST34_9PEZI</name>
<dbReference type="EMBL" id="MOPA01000004">
    <property type="protein sequence ID" value="KAK1542685.1"/>
    <property type="molecule type" value="Genomic_DNA"/>
</dbReference>
<dbReference type="Proteomes" id="UP001241169">
    <property type="component" value="Unassembled WGS sequence"/>
</dbReference>
<dbReference type="RefSeq" id="XP_060351812.1">
    <property type="nucleotide sequence ID" value="XM_060490346.1"/>
</dbReference>
<gene>
    <name evidence="1" type="ORF">CPAR01_06072</name>
</gene>
<sequence>TTNQTAIFVPKATVFYGPSGNATHLNTNHAALGDLTSTLGLWLDPAAWPQLSTAQFRNICTEVHSTPAATLPPVLGDPSSRLFRSRQSPVFDGAFAIPPKKASWLSQDGLSTLSGIWAVVLHFCFFYDGTPRHGRCPPSPRPDNATSLTVQFTRPLQESPNHNLP</sequence>
<reference evidence="1 2" key="1">
    <citation type="submission" date="2016-10" db="EMBL/GenBank/DDBJ databases">
        <title>The genome sequence of Colletotrichum fioriniae PJ7.</title>
        <authorList>
            <person name="Baroncelli R."/>
        </authorList>
    </citation>
    <scope>NUCLEOTIDE SEQUENCE [LARGE SCALE GENOMIC DNA]</scope>
    <source>
        <strain evidence="1 2">IMI 384185</strain>
    </source>
</reference>